<gene>
    <name evidence="1" type="ordered locus">Turpa_2644</name>
</gene>
<evidence type="ECO:0000313" key="2">
    <source>
        <dbReference type="Proteomes" id="UP000006048"/>
    </source>
</evidence>
<name>I4B7M7_TURPD</name>
<dbReference type="SUPFAM" id="SSF49899">
    <property type="entry name" value="Concanavalin A-like lectins/glucanases"/>
    <property type="match status" value="1"/>
</dbReference>
<dbReference type="AlphaFoldDB" id="I4B7M7"/>
<dbReference type="STRING" id="869212.Turpa_2644"/>
<dbReference type="Gene3D" id="2.60.120.200">
    <property type="match status" value="1"/>
</dbReference>
<dbReference type="Pfam" id="PF13385">
    <property type="entry name" value="Laminin_G_3"/>
    <property type="match status" value="1"/>
</dbReference>
<proteinExistence type="predicted"/>
<evidence type="ECO:0000313" key="1">
    <source>
        <dbReference type="EMBL" id="AFM13284.1"/>
    </source>
</evidence>
<sequence length="540" mass="56336">MLGNLYIDTQAGPMSKKLRNTSMWVLAALLGLLAANCSKPVPGEKEMLGKIKGKASLRLADGSTISQPGTDEYSPYLVKLSDGYLALVFGSNQGGLHDLYVAKSTTAFDGEFLPFFNTPQKITSGIGAGSKISFAAKASGTNVVVYVNYTGISSATVDPTNPGSSSLSPITNNTATVGHTIIGISGDGNKLFSTDGSGIGHSFDPGGANVTPFGYGMDNATSATQVRQENSGYEDAIIGVFYGSTFAAAGQQYFGPIFDLDTSLAFSGLSITSMSTFNADSAANDLVLFSAFDFFDGFTEDLYVITSHTSKDLWDSAGFLGLDFSAALAPPPDHWFDMFAPATSCPNLGFSMTPWSAICTAIGDSSTGSYDGTEAGEFDGSTSNMTILGQDPGNFFTIAAWVNITSVTACSTSCVIVANSGLGASTDGFRLYVDATGAVNFETGNGTLSLAISTPGGLISDVTWNHVMISVDRLSGLATLYVNGFEEGTTNAIRTDFNTNATLTFGAPDGGANPITGLMDEIKIYNFPVDATLAQLIYYE</sequence>
<dbReference type="InterPro" id="IPR013320">
    <property type="entry name" value="ConA-like_dom_sf"/>
</dbReference>
<accession>I4B7M7</accession>
<organism evidence="1 2">
    <name type="scientific">Turneriella parva (strain ATCC BAA-1111 / DSM 21527 / NCTC 11395 / H)</name>
    <name type="common">Leptospira parva</name>
    <dbReference type="NCBI Taxonomy" id="869212"/>
    <lineage>
        <taxon>Bacteria</taxon>
        <taxon>Pseudomonadati</taxon>
        <taxon>Spirochaetota</taxon>
        <taxon>Spirochaetia</taxon>
        <taxon>Leptospirales</taxon>
        <taxon>Leptospiraceae</taxon>
        <taxon>Turneriella</taxon>
    </lineage>
</organism>
<dbReference type="HOGENOM" id="CLU_504259_0_0_12"/>
<dbReference type="Proteomes" id="UP000006048">
    <property type="component" value="Chromosome"/>
</dbReference>
<protein>
    <recommendedName>
        <fullName evidence="3">LamG-like jellyroll fold domain-containing protein</fullName>
    </recommendedName>
</protein>
<evidence type="ECO:0008006" key="3">
    <source>
        <dbReference type="Google" id="ProtNLM"/>
    </source>
</evidence>
<keyword evidence="2" id="KW-1185">Reference proteome</keyword>
<dbReference type="KEGG" id="tpx:Turpa_2644"/>
<reference evidence="1 2" key="1">
    <citation type="submission" date="2012-06" db="EMBL/GenBank/DDBJ databases">
        <title>The complete chromosome of genome of Turneriella parva DSM 21527.</title>
        <authorList>
            <consortium name="US DOE Joint Genome Institute (JGI-PGF)"/>
            <person name="Lucas S."/>
            <person name="Han J."/>
            <person name="Lapidus A."/>
            <person name="Bruce D."/>
            <person name="Goodwin L."/>
            <person name="Pitluck S."/>
            <person name="Peters L."/>
            <person name="Kyrpides N."/>
            <person name="Mavromatis K."/>
            <person name="Ivanova N."/>
            <person name="Mikhailova N."/>
            <person name="Chertkov O."/>
            <person name="Detter J.C."/>
            <person name="Tapia R."/>
            <person name="Han C."/>
            <person name="Land M."/>
            <person name="Hauser L."/>
            <person name="Markowitz V."/>
            <person name="Cheng J.-F."/>
            <person name="Hugenholtz P."/>
            <person name="Woyke T."/>
            <person name="Wu D."/>
            <person name="Gronow S."/>
            <person name="Wellnitz S."/>
            <person name="Brambilla E."/>
            <person name="Klenk H.-P."/>
            <person name="Eisen J.A."/>
        </authorList>
    </citation>
    <scope>NUCLEOTIDE SEQUENCE [LARGE SCALE GENOMIC DNA]</scope>
    <source>
        <strain evidence="2">ATCC BAA-1111 / DSM 21527 / NCTC 11395 / H</strain>
    </source>
</reference>
<dbReference type="EMBL" id="CP002959">
    <property type="protein sequence ID" value="AFM13284.1"/>
    <property type="molecule type" value="Genomic_DNA"/>
</dbReference>